<protein>
    <submittedName>
        <fullName evidence="1">Uncharacterized protein</fullName>
    </submittedName>
</protein>
<evidence type="ECO:0000313" key="2">
    <source>
        <dbReference type="Proteomes" id="UP001470230"/>
    </source>
</evidence>
<keyword evidence="2" id="KW-1185">Reference proteome</keyword>
<accession>A0ABR2H316</accession>
<comment type="caution">
    <text evidence="1">The sequence shown here is derived from an EMBL/GenBank/DDBJ whole genome shotgun (WGS) entry which is preliminary data.</text>
</comment>
<sequence>MNKHYGFKDEIFNYHNPNKCIKVSTDHAKPKIANEVHINFDNNNQEITTDESYFDDHGNINCYKYTEKLYNSF</sequence>
<proteinExistence type="predicted"/>
<reference evidence="1 2" key="1">
    <citation type="submission" date="2024-04" db="EMBL/GenBank/DDBJ databases">
        <title>Tritrichomonas musculus Genome.</title>
        <authorList>
            <person name="Alves-Ferreira E."/>
            <person name="Grigg M."/>
            <person name="Lorenzi H."/>
            <person name="Galac M."/>
        </authorList>
    </citation>
    <scope>NUCLEOTIDE SEQUENCE [LARGE SCALE GENOMIC DNA]</scope>
    <source>
        <strain evidence="1 2">EAF2021</strain>
    </source>
</reference>
<evidence type="ECO:0000313" key="1">
    <source>
        <dbReference type="EMBL" id="KAK8840604.1"/>
    </source>
</evidence>
<gene>
    <name evidence="1" type="ORF">M9Y10_030376</name>
</gene>
<name>A0ABR2H316_9EUKA</name>
<organism evidence="1 2">
    <name type="scientific">Tritrichomonas musculus</name>
    <dbReference type="NCBI Taxonomy" id="1915356"/>
    <lineage>
        <taxon>Eukaryota</taxon>
        <taxon>Metamonada</taxon>
        <taxon>Parabasalia</taxon>
        <taxon>Tritrichomonadida</taxon>
        <taxon>Tritrichomonadidae</taxon>
        <taxon>Tritrichomonas</taxon>
    </lineage>
</organism>
<dbReference type="Proteomes" id="UP001470230">
    <property type="component" value="Unassembled WGS sequence"/>
</dbReference>
<dbReference type="EMBL" id="JAPFFF010000044">
    <property type="protein sequence ID" value="KAK8840604.1"/>
    <property type="molecule type" value="Genomic_DNA"/>
</dbReference>